<evidence type="ECO:0000313" key="7">
    <source>
        <dbReference type="Proteomes" id="UP000696485"/>
    </source>
</evidence>
<evidence type="ECO:0000313" key="6">
    <source>
        <dbReference type="EMBL" id="KAF9336637.1"/>
    </source>
</evidence>
<feature type="transmembrane region" description="Helical" evidence="3">
    <location>
        <begin position="345"/>
        <end position="366"/>
    </location>
</feature>
<dbReference type="PANTHER" id="PTHR15854:SF4">
    <property type="entry name" value="PEROXYNITRITE ISOMERASE THAP4"/>
    <property type="match status" value="1"/>
</dbReference>
<feature type="chain" id="PRO_5040112908" description="THAP4-like heme-binding domain-containing protein" evidence="4">
    <location>
        <begin position="22"/>
        <end position="511"/>
    </location>
</feature>
<evidence type="ECO:0000256" key="4">
    <source>
        <dbReference type="SAM" id="SignalP"/>
    </source>
</evidence>
<dbReference type="InterPro" id="IPR014878">
    <property type="entry name" value="THAP4-like_heme-bd"/>
</dbReference>
<accession>A0A9P5SU44</accession>
<keyword evidence="7" id="KW-1185">Reference proteome</keyword>
<protein>
    <recommendedName>
        <fullName evidence="5">THAP4-like heme-binding domain-containing protein</fullName>
    </recommendedName>
</protein>
<dbReference type="EMBL" id="JAAAUY010000052">
    <property type="protein sequence ID" value="KAF9336637.1"/>
    <property type="molecule type" value="Genomic_DNA"/>
</dbReference>
<dbReference type="InterPro" id="IPR012674">
    <property type="entry name" value="Calycin"/>
</dbReference>
<comment type="caution">
    <text evidence="6">The sequence shown here is derived from an EMBL/GenBank/DDBJ whole genome shotgun (WGS) entry which is preliminary data.</text>
</comment>
<evidence type="ECO:0000256" key="2">
    <source>
        <dbReference type="SAM" id="MobiDB-lite"/>
    </source>
</evidence>
<dbReference type="AlphaFoldDB" id="A0A9P5SU44"/>
<organism evidence="6 7">
    <name type="scientific">Podila minutissima</name>
    <dbReference type="NCBI Taxonomy" id="64525"/>
    <lineage>
        <taxon>Eukaryota</taxon>
        <taxon>Fungi</taxon>
        <taxon>Fungi incertae sedis</taxon>
        <taxon>Mucoromycota</taxon>
        <taxon>Mortierellomycotina</taxon>
        <taxon>Mortierellomycetes</taxon>
        <taxon>Mortierellales</taxon>
        <taxon>Mortierellaceae</taxon>
        <taxon>Podila</taxon>
    </lineage>
</organism>
<feature type="region of interest" description="Disordered" evidence="2">
    <location>
        <begin position="304"/>
        <end position="335"/>
    </location>
</feature>
<feature type="transmembrane region" description="Helical" evidence="3">
    <location>
        <begin position="373"/>
        <end position="393"/>
    </location>
</feature>
<sequence>MISITPVLGLLCLLLASSALSAPAAPVAQMAERSAGFNPKQKWQVDEVNCVQILNPAPGATYHPGYFVRMNYGTSQCGDASAAGPWSIHLYNNPEIQAGGNIRYDYHEVIADGINGGRTQYTWNIPADQNSRAKNVRKASEYYVRIETSSSNGVKLAGNAGPFAIYPELQRRNDAAKSASTEFDAKLALHHRPTAPAPVEPVVAPTTPKASVKAPAVAPITPTVPAGALVVPIAPVDTPAKPDIPDSSVATSEPAEQHSHPLDSATVPNAIAPATPAPDVVTPATPASVGPVIIPVSSDSSAALTRSDSSVGDVPVPHNLPPVHDTGKGEPVTPIPTTSIIPSKAIMVAGITAGALAVGYGGGALFGSLGSALGAVVGGVVGGLAVLASFAGIPAKNVTLPPSTHPFEFLIGAWVGKGRGFYPTIREFHFLDEITFTKDPAGQPVVACSEKAFRIIPAADSNGQPTPGPALHAENGYIRLLGWSGSMCELILSLPAGVASVELGTIKGSVV</sequence>
<dbReference type="Gene3D" id="2.40.128.20">
    <property type="match status" value="1"/>
</dbReference>
<comment type="catalytic activity">
    <reaction evidence="1">
        <text>peroxynitrite = nitrate</text>
        <dbReference type="Rhea" id="RHEA:63116"/>
        <dbReference type="ChEBI" id="CHEBI:17632"/>
        <dbReference type="ChEBI" id="CHEBI:25941"/>
    </reaction>
    <physiologicalReaction direction="left-to-right" evidence="1">
        <dbReference type="Rhea" id="RHEA:63117"/>
    </physiologicalReaction>
</comment>
<reference evidence="6" key="1">
    <citation type="journal article" date="2020" name="Fungal Divers.">
        <title>Resolving the Mortierellaceae phylogeny through synthesis of multi-gene phylogenetics and phylogenomics.</title>
        <authorList>
            <person name="Vandepol N."/>
            <person name="Liber J."/>
            <person name="Desiro A."/>
            <person name="Na H."/>
            <person name="Kennedy M."/>
            <person name="Barry K."/>
            <person name="Grigoriev I.V."/>
            <person name="Miller A.N."/>
            <person name="O'Donnell K."/>
            <person name="Stajich J.E."/>
            <person name="Bonito G."/>
        </authorList>
    </citation>
    <scope>NUCLEOTIDE SEQUENCE</scope>
    <source>
        <strain evidence="6">NVP1</strain>
    </source>
</reference>
<keyword evidence="3" id="KW-0472">Membrane</keyword>
<evidence type="ECO:0000256" key="3">
    <source>
        <dbReference type="SAM" id="Phobius"/>
    </source>
</evidence>
<dbReference type="PANTHER" id="PTHR15854">
    <property type="entry name" value="THAP4 PROTEIN"/>
    <property type="match status" value="1"/>
</dbReference>
<gene>
    <name evidence="6" type="ORF">BG006_007963</name>
</gene>
<evidence type="ECO:0000259" key="5">
    <source>
        <dbReference type="Pfam" id="PF08768"/>
    </source>
</evidence>
<evidence type="ECO:0000256" key="1">
    <source>
        <dbReference type="ARBA" id="ARBA00036993"/>
    </source>
</evidence>
<keyword evidence="3" id="KW-0812">Transmembrane</keyword>
<name>A0A9P5SU44_9FUNG</name>
<dbReference type="Pfam" id="PF08768">
    <property type="entry name" value="THAP4_heme-bd"/>
    <property type="match status" value="1"/>
</dbReference>
<dbReference type="Proteomes" id="UP000696485">
    <property type="component" value="Unassembled WGS sequence"/>
</dbReference>
<keyword evidence="4" id="KW-0732">Signal</keyword>
<dbReference type="SUPFAM" id="SSF50814">
    <property type="entry name" value="Lipocalins"/>
    <property type="match status" value="1"/>
</dbReference>
<feature type="signal peptide" evidence="4">
    <location>
        <begin position="1"/>
        <end position="21"/>
    </location>
</feature>
<feature type="region of interest" description="Disordered" evidence="2">
    <location>
        <begin position="239"/>
        <end position="265"/>
    </location>
</feature>
<proteinExistence type="predicted"/>
<dbReference type="InterPro" id="IPR045165">
    <property type="entry name" value="Nitrobindin"/>
</dbReference>
<keyword evidence="3" id="KW-1133">Transmembrane helix</keyword>
<feature type="domain" description="THAP4-like heme-binding" evidence="5">
    <location>
        <begin position="405"/>
        <end position="507"/>
    </location>
</feature>